<keyword evidence="5 10" id="KW-0145">Chemotaxis</keyword>
<dbReference type="RefSeq" id="WP_011139755.1">
    <property type="nucleotide sequence ID" value="NC_005090.1"/>
</dbReference>
<sequence>MADENKETAQAEGKKNKLIIFIIAGVIALLLIIGGVVVYFMLSSNPEPQAASAQASQSTSGGAKAGGASRSGGGNFLSVGPMYALDQFIVNLTTQSGRRYLKTSINVELSQPNLTAELDTKRAVIRDTVISILSSKSIEEISTMKGKEKLKEELIERLNEFLVDGRIVNLFFTDFVVQ</sequence>
<keyword evidence="6 10" id="KW-0812">Transmembrane</keyword>
<evidence type="ECO:0000256" key="6">
    <source>
        <dbReference type="ARBA" id="ARBA00022692"/>
    </source>
</evidence>
<keyword evidence="4 10" id="KW-1003">Cell membrane</keyword>
<dbReference type="NCBIfam" id="NF006283">
    <property type="entry name" value="PRK08455.1"/>
    <property type="match status" value="1"/>
</dbReference>
<dbReference type="GO" id="GO:0009425">
    <property type="term" value="C:bacterial-type flagellum basal body"/>
    <property type="evidence" value="ECO:0007669"/>
    <property type="project" value="InterPro"/>
</dbReference>
<reference evidence="11 12" key="1">
    <citation type="journal article" date="2003" name="Proc. Natl. Acad. Sci. U.S.A.">
        <title>Complete genome sequence and analysis of Wolinella succinogenes.</title>
        <authorList>
            <person name="Baar C."/>
            <person name="Eppinger M."/>
            <person name="Raddatz G."/>
            <person name="Simon JM."/>
            <person name="Lanz C."/>
            <person name="Klimmek O."/>
            <person name="Nandakumar R."/>
            <person name="Gross R."/>
            <person name="Rosinus A."/>
            <person name="Keller H."/>
            <person name="Jagtap P."/>
            <person name="Linke B."/>
            <person name="Meyer F."/>
            <person name="Lederer H."/>
            <person name="Schuster S.C."/>
        </authorList>
    </citation>
    <scope>NUCLEOTIDE SEQUENCE [LARGE SCALE GENOMIC DNA]</scope>
    <source>
        <strain evidence="12">ATCC 29543 / DSM 1740 / CCUG 13145 / JCM 31913 / LMG 7466 / NCTC 11488 / FDC 602W</strain>
    </source>
</reference>
<gene>
    <name evidence="11" type="primary">FLIL</name>
    <name evidence="11" type="ordered locus">WS1970</name>
</gene>
<keyword evidence="8 10" id="KW-1133">Transmembrane helix</keyword>
<evidence type="ECO:0000256" key="1">
    <source>
        <dbReference type="ARBA" id="ARBA00002254"/>
    </source>
</evidence>
<dbReference type="PANTHER" id="PTHR35091:SF2">
    <property type="entry name" value="FLAGELLAR PROTEIN FLIL"/>
    <property type="match status" value="1"/>
</dbReference>
<dbReference type="HOGENOM" id="CLU_099018_2_2_7"/>
<dbReference type="GO" id="GO:0071978">
    <property type="term" value="P:bacterial-type flagellum-dependent swarming motility"/>
    <property type="evidence" value="ECO:0007669"/>
    <property type="project" value="TreeGrafter"/>
</dbReference>
<evidence type="ECO:0000256" key="10">
    <source>
        <dbReference type="RuleBase" id="RU364125"/>
    </source>
</evidence>
<proteinExistence type="inferred from homology"/>
<dbReference type="STRING" id="273121.WS1970"/>
<evidence type="ECO:0000256" key="2">
    <source>
        <dbReference type="ARBA" id="ARBA00004162"/>
    </source>
</evidence>
<protein>
    <recommendedName>
        <fullName evidence="10">Flagellar protein FliL</fullName>
    </recommendedName>
</protein>
<dbReference type="EMBL" id="BX571662">
    <property type="protein sequence ID" value="CAE10973.1"/>
    <property type="molecule type" value="Genomic_DNA"/>
</dbReference>
<comment type="function">
    <text evidence="1 10">Controls the rotational direction of flagella during chemotaxis.</text>
</comment>
<evidence type="ECO:0000256" key="8">
    <source>
        <dbReference type="ARBA" id="ARBA00022989"/>
    </source>
</evidence>
<dbReference type="Pfam" id="PF03748">
    <property type="entry name" value="FliL"/>
    <property type="match status" value="1"/>
</dbReference>
<dbReference type="AlphaFoldDB" id="Q7MQV8"/>
<accession>Q7MQV8</accession>
<evidence type="ECO:0000256" key="3">
    <source>
        <dbReference type="ARBA" id="ARBA00008281"/>
    </source>
</evidence>
<dbReference type="GO" id="GO:0006935">
    <property type="term" value="P:chemotaxis"/>
    <property type="evidence" value="ECO:0007669"/>
    <property type="project" value="UniProtKB-KW"/>
</dbReference>
<evidence type="ECO:0000256" key="4">
    <source>
        <dbReference type="ARBA" id="ARBA00022475"/>
    </source>
</evidence>
<dbReference type="GO" id="GO:0005886">
    <property type="term" value="C:plasma membrane"/>
    <property type="evidence" value="ECO:0007669"/>
    <property type="project" value="UniProtKB-SubCell"/>
</dbReference>
<keyword evidence="9 10" id="KW-0472">Membrane</keyword>
<comment type="subcellular location">
    <subcellularLocation>
        <location evidence="2">Cell membrane</location>
        <topology evidence="2">Single-pass membrane protein</topology>
    </subcellularLocation>
</comment>
<dbReference type="PANTHER" id="PTHR35091">
    <property type="entry name" value="FLAGELLAR PROTEIN FLIL"/>
    <property type="match status" value="1"/>
</dbReference>
<evidence type="ECO:0000313" key="12">
    <source>
        <dbReference type="Proteomes" id="UP000000422"/>
    </source>
</evidence>
<dbReference type="eggNOG" id="COG1580">
    <property type="taxonomic scope" value="Bacteria"/>
</dbReference>
<feature type="transmembrane region" description="Helical" evidence="10">
    <location>
        <begin position="18"/>
        <end position="42"/>
    </location>
</feature>
<dbReference type="Proteomes" id="UP000000422">
    <property type="component" value="Chromosome"/>
</dbReference>
<evidence type="ECO:0000256" key="7">
    <source>
        <dbReference type="ARBA" id="ARBA00022779"/>
    </source>
</evidence>
<keyword evidence="12" id="KW-1185">Reference proteome</keyword>
<dbReference type="InterPro" id="IPR005503">
    <property type="entry name" value="FliL"/>
</dbReference>
<evidence type="ECO:0000256" key="9">
    <source>
        <dbReference type="ARBA" id="ARBA00023136"/>
    </source>
</evidence>
<organism evidence="12">
    <name type="scientific">Wolinella succinogenes (strain ATCC 29543 / DSM 1740 / CCUG 13145 / JCM 31913 / LMG 7466 / NCTC 11488 / FDC 602W)</name>
    <name type="common">Vibrio succinogenes</name>
    <dbReference type="NCBI Taxonomy" id="273121"/>
    <lineage>
        <taxon>Bacteria</taxon>
        <taxon>Pseudomonadati</taxon>
        <taxon>Campylobacterota</taxon>
        <taxon>Epsilonproteobacteria</taxon>
        <taxon>Campylobacterales</taxon>
        <taxon>Helicobacteraceae</taxon>
        <taxon>Wolinella</taxon>
    </lineage>
</organism>
<dbReference type="KEGG" id="wsu:WS1970"/>
<keyword evidence="7 10" id="KW-0283">Flagellar rotation</keyword>
<name>Q7MQV8_WOLSU</name>
<comment type="similarity">
    <text evidence="3 10">Belongs to the FliL family.</text>
</comment>
<evidence type="ECO:0000313" key="11">
    <source>
        <dbReference type="EMBL" id="CAE10973.1"/>
    </source>
</evidence>
<evidence type="ECO:0000256" key="5">
    <source>
        <dbReference type="ARBA" id="ARBA00022500"/>
    </source>
</evidence>